<name>A0ABU7MWT2_9ACTN</name>
<evidence type="ECO:0000313" key="4">
    <source>
        <dbReference type="Proteomes" id="UP001335729"/>
    </source>
</evidence>
<dbReference type="EMBL" id="JAZDUE010000014">
    <property type="protein sequence ID" value="MEE4024728.1"/>
    <property type="molecule type" value="Genomic_DNA"/>
</dbReference>
<accession>A0ABU7MWT2</accession>
<reference evidence="3 4" key="1">
    <citation type="submission" date="2024-01" db="EMBL/GenBank/DDBJ databases">
        <title>Draft genome sequence of Gordonia sp. PKS22-38.</title>
        <authorList>
            <person name="Suphannarot A."/>
            <person name="Mingma R."/>
        </authorList>
    </citation>
    <scope>NUCLEOTIDE SEQUENCE [LARGE SCALE GENOMIC DNA]</scope>
    <source>
        <strain evidence="3 4">PKS22-38</strain>
    </source>
</reference>
<sequence>MRNLVMVVSLVLTVLGAGVATAADDPYYVALGDSRATGVTWTSVLFGDHCGRTADAYPPKVAAALGVSYRSVACVAATTTDVLEGQRVLLVNSVPPQVDALSERTRLVTLSIGGNDIGWSSLISPCFPLIGDGRCRTDSAMQARITSALTDLSPKLDRVLAEIHRRSPAARIVVVGHGGYFGAQRCFPDARMSEADAPTVAAFFADFNRTLAEAAERAAADYVDIAGPAVGHDTCAGSARWFLGDWPRGDTQTRHPTPLGATNMARLVVDQLAS</sequence>
<dbReference type="InterPro" id="IPR013830">
    <property type="entry name" value="SGNH_hydro"/>
</dbReference>
<keyword evidence="4" id="KW-1185">Reference proteome</keyword>
<protein>
    <submittedName>
        <fullName evidence="3">SGNH/GDSL hydrolase family protein</fullName>
        <ecNumber evidence="3">3.1.-.-</ecNumber>
    </submittedName>
</protein>
<organism evidence="3 4">
    <name type="scientific">Gordonia prachuapensis</name>
    <dbReference type="NCBI Taxonomy" id="3115651"/>
    <lineage>
        <taxon>Bacteria</taxon>
        <taxon>Bacillati</taxon>
        <taxon>Actinomycetota</taxon>
        <taxon>Actinomycetes</taxon>
        <taxon>Mycobacteriales</taxon>
        <taxon>Gordoniaceae</taxon>
        <taxon>Gordonia</taxon>
    </lineage>
</organism>
<dbReference type="GO" id="GO:0016787">
    <property type="term" value="F:hydrolase activity"/>
    <property type="evidence" value="ECO:0007669"/>
    <property type="project" value="UniProtKB-KW"/>
</dbReference>
<keyword evidence="1" id="KW-0732">Signal</keyword>
<evidence type="ECO:0000256" key="1">
    <source>
        <dbReference type="SAM" id="SignalP"/>
    </source>
</evidence>
<dbReference type="InterPro" id="IPR036514">
    <property type="entry name" value="SGNH_hydro_sf"/>
</dbReference>
<evidence type="ECO:0000259" key="2">
    <source>
        <dbReference type="Pfam" id="PF13472"/>
    </source>
</evidence>
<dbReference type="Proteomes" id="UP001335729">
    <property type="component" value="Unassembled WGS sequence"/>
</dbReference>
<evidence type="ECO:0000313" key="3">
    <source>
        <dbReference type="EMBL" id="MEE4024728.1"/>
    </source>
</evidence>
<dbReference type="Pfam" id="PF13472">
    <property type="entry name" value="Lipase_GDSL_2"/>
    <property type="match status" value="1"/>
</dbReference>
<keyword evidence="3" id="KW-0378">Hydrolase</keyword>
<feature type="signal peptide" evidence="1">
    <location>
        <begin position="1"/>
        <end position="22"/>
    </location>
</feature>
<dbReference type="RefSeq" id="WP_330506077.1">
    <property type="nucleotide sequence ID" value="NZ_JAZDUE010000014.1"/>
</dbReference>
<dbReference type="CDD" id="cd01823">
    <property type="entry name" value="SEST_like"/>
    <property type="match status" value="1"/>
</dbReference>
<gene>
    <name evidence="3" type="ORF">V1Y59_16705</name>
</gene>
<dbReference type="InterPro" id="IPR037460">
    <property type="entry name" value="SEST-like"/>
</dbReference>
<dbReference type="EC" id="3.1.-.-" evidence="3"/>
<dbReference type="SUPFAM" id="SSF52266">
    <property type="entry name" value="SGNH hydrolase"/>
    <property type="match status" value="1"/>
</dbReference>
<dbReference type="PANTHER" id="PTHR37981:SF1">
    <property type="entry name" value="SGNH HYDROLASE-TYPE ESTERASE DOMAIN-CONTAINING PROTEIN"/>
    <property type="match status" value="1"/>
</dbReference>
<feature type="chain" id="PRO_5045805558" evidence="1">
    <location>
        <begin position="23"/>
        <end position="274"/>
    </location>
</feature>
<proteinExistence type="predicted"/>
<comment type="caution">
    <text evidence="3">The sequence shown here is derived from an EMBL/GenBank/DDBJ whole genome shotgun (WGS) entry which is preliminary data.</text>
</comment>
<dbReference type="PANTHER" id="PTHR37981">
    <property type="entry name" value="LIPASE 2"/>
    <property type="match status" value="1"/>
</dbReference>
<dbReference type="Gene3D" id="3.40.50.1110">
    <property type="entry name" value="SGNH hydrolase"/>
    <property type="match status" value="1"/>
</dbReference>
<feature type="domain" description="SGNH hydrolase-type esterase" evidence="2">
    <location>
        <begin position="30"/>
        <end position="260"/>
    </location>
</feature>